<evidence type="ECO:0000313" key="3">
    <source>
        <dbReference type="Proteomes" id="UP000325780"/>
    </source>
</evidence>
<dbReference type="OrthoDB" id="3945550at2759"/>
<protein>
    <submittedName>
        <fullName evidence="2">Uncharacterized protein</fullName>
    </submittedName>
</protein>
<organism evidence="2 3">
    <name type="scientific">Aspergillus avenaceus</name>
    <dbReference type="NCBI Taxonomy" id="36643"/>
    <lineage>
        <taxon>Eukaryota</taxon>
        <taxon>Fungi</taxon>
        <taxon>Dikarya</taxon>
        <taxon>Ascomycota</taxon>
        <taxon>Pezizomycotina</taxon>
        <taxon>Eurotiomycetes</taxon>
        <taxon>Eurotiomycetidae</taxon>
        <taxon>Eurotiales</taxon>
        <taxon>Aspergillaceae</taxon>
        <taxon>Aspergillus</taxon>
        <taxon>Aspergillus subgen. Circumdati</taxon>
    </lineage>
</organism>
<dbReference type="EMBL" id="ML742310">
    <property type="protein sequence ID" value="KAE8145820.1"/>
    <property type="molecule type" value="Genomic_DNA"/>
</dbReference>
<accession>A0A5N6THT7</accession>
<feature type="region of interest" description="Disordered" evidence="1">
    <location>
        <begin position="361"/>
        <end position="387"/>
    </location>
</feature>
<dbReference type="Proteomes" id="UP000325780">
    <property type="component" value="Unassembled WGS sequence"/>
</dbReference>
<feature type="compositionally biased region" description="Acidic residues" evidence="1">
    <location>
        <begin position="376"/>
        <end position="386"/>
    </location>
</feature>
<evidence type="ECO:0000256" key="1">
    <source>
        <dbReference type="SAM" id="MobiDB-lite"/>
    </source>
</evidence>
<dbReference type="Gene3D" id="3.80.10.10">
    <property type="entry name" value="Ribonuclease Inhibitor"/>
    <property type="match status" value="1"/>
</dbReference>
<evidence type="ECO:0000313" key="2">
    <source>
        <dbReference type="EMBL" id="KAE8145820.1"/>
    </source>
</evidence>
<dbReference type="AlphaFoldDB" id="A0A5N6THT7"/>
<sequence length="517" mass="58745">MASFLDLPIEVVHIIAEYLAFAHPPSLYSLYLTSKTTKEGCRAAMDLLRCHDIHVIVEQRYMHVIVERWWDSRLAKERYKAVRRLFLLDRDEARMQFELPRSLAEVIDWEHIAGFIKKLPWLTDVVPVPACILDALHLSKPRVRLHVVAFHPCPVPEDTGLIRSPYVPTIPPSKQAKLKSLTLEGPPLGKLIATQLTPCIDRSGLRELRILSSADSRALDLLSDRYPFNGLERLEMKIPVLPFHDRGYYGAVRTFLASLPSLKALTLDGWHRKIPLNIIQRKGEQLRELRLTERAMHFMSRNDIHRFSKYCPLLETLQFKIRRTQGDAIEVSKYHALGTMPRLKYLAIGFDVLDCATERHVNSSEPPPVHVGIDSDSSDSTDDGEDCYDKSAKKRLESLFINCAVDEALARAIYAAISATKSPSSDPLENLRLSLGSANQSSTHHTVMHVVKAFACDLVIERDVFTGRLDFIEEWREPDPMLEPQAVEVVQKLWPIPKCPPKVYKSEVFEAYCAASA</sequence>
<keyword evidence="3" id="KW-1185">Reference proteome</keyword>
<proteinExistence type="predicted"/>
<dbReference type="InterPro" id="IPR032675">
    <property type="entry name" value="LRR_dom_sf"/>
</dbReference>
<name>A0A5N6THT7_ASPAV</name>
<gene>
    <name evidence="2" type="ORF">BDV25DRAFT_144303</name>
</gene>
<reference evidence="2 3" key="1">
    <citation type="submission" date="2019-04" db="EMBL/GenBank/DDBJ databases">
        <title>Friends and foes A comparative genomics study of 23 Aspergillus species from section Flavi.</title>
        <authorList>
            <consortium name="DOE Joint Genome Institute"/>
            <person name="Kjaerbolling I."/>
            <person name="Vesth T."/>
            <person name="Frisvad J.C."/>
            <person name="Nybo J.L."/>
            <person name="Theobald S."/>
            <person name="Kildgaard S."/>
            <person name="Isbrandt T."/>
            <person name="Kuo A."/>
            <person name="Sato A."/>
            <person name="Lyhne E.K."/>
            <person name="Kogle M.E."/>
            <person name="Wiebenga A."/>
            <person name="Kun R.S."/>
            <person name="Lubbers R.J."/>
            <person name="Makela M.R."/>
            <person name="Barry K."/>
            <person name="Chovatia M."/>
            <person name="Clum A."/>
            <person name="Daum C."/>
            <person name="Haridas S."/>
            <person name="He G."/>
            <person name="LaButti K."/>
            <person name="Lipzen A."/>
            <person name="Mondo S."/>
            <person name="Riley R."/>
            <person name="Salamov A."/>
            <person name="Simmons B.A."/>
            <person name="Magnuson J.K."/>
            <person name="Henrissat B."/>
            <person name="Mortensen U.H."/>
            <person name="Larsen T.O."/>
            <person name="Devries R.P."/>
            <person name="Grigoriev I.V."/>
            <person name="Machida M."/>
            <person name="Baker S.E."/>
            <person name="Andersen M.R."/>
        </authorList>
    </citation>
    <scope>NUCLEOTIDE SEQUENCE [LARGE SCALE GENOMIC DNA]</scope>
    <source>
        <strain evidence="2 3">IBT 18842</strain>
    </source>
</reference>